<feature type="binding site" evidence="9 12">
    <location>
        <begin position="189"/>
        <end position="194"/>
    </location>
    <ligand>
        <name>NADP(+)</name>
        <dbReference type="ChEBI" id="CHEBI:58349"/>
    </ligand>
</feature>
<dbReference type="GO" id="GO:0050661">
    <property type="term" value="F:NADP binding"/>
    <property type="evidence" value="ECO:0007669"/>
    <property type="project" value="InterPro"/>
</dbReference>
<feature type="site" description="Important for activity" evidence="9 13">
    <location>
        <position position="99"/>
    </location>
</feature>
<dbReference type="InterPro" id="IPR015895">
    <property type="entry name" value="4pyrrol_synth_GluRdtase_N"/>
</dbReference>
<evidence type="ECO:0000256" key="5">
    <source>
        <dbReference type="ARBA" id="ARBA00023002"/>
    </source>
</evidence>
<comment type="pathway">
    <text evidence="1 9 14">Porphyrin-containing compound metabolism; protoporphyrin-IX biosynthesis; 5-aminolevulinate from L-glutamyl-tRNA(Glu): step 1/2.</text>
</comment>
<dbReference type="HAMAP" id="MF_00087">
    <property type="entry name" value="Glu_tRNA_reductase"/>
    <property type="match status" value="1"/>
</dbReference>
<comment type="miscellaneous">
    <text evidence="9">During catalysis, the active site Cys acts as a nucleophile attacking the alpha-carbonyl group of tRNA-bound glutamate with the formation of a thioester intermediate between enzyme and glutamate, and the concomitant release of tRNA(Glu). The thioester intermediate is finally reduced by direct hydride transfer from NADPH, to form the product GSA.</text>
</comment>
<dbReference type="Proteomes" id="UP000295689">
    <property type="component" value="Unassembled WGS sequence"/>
</dbReference>
<dbReference type="EC" id="1.2.1.70" evidence="3 9"/>
<dbReference type="SUPFAM" id="SSF51735">
    <property type="entry name" value="NAD(P)-binding Rossmann-fold domains"/>
    <property type="match status" value="1"/>
</dbReference>
<dbReference type="Pfam" id="PF05201">
    <property type="entry name" value="GlutR_N"/>
    <property type="match status" value="1"/>
</dbReference>
<evidence type="ECO:0000259" key="17">
    <source>
        <dbReference type="Pfam" id="PF05201"/>
    </source>
</evidence>
<dbReference type="CDD" id="cd05213">
    <property type="entry name" value="NAD_bind_Glutamyl_tRNA_reduct"/>
    <property type="match status" value="1"/>
</dbReference>
<dbReference type="Pfam" id="PF00745">
    <property type="entry name" value="GlutR_dimer"/>
    <property type="match status" value="1"/>
</dbReference>
<comment type="subunit">
    <text evidence="9">Homodimer.</text>
</comment>
<keyword evidence="6 9" id="KW-0627">Porphyrin biosynthesis</keyword>
<evidence type="ECO:0000256" key="12">
    <source>
        <dbReference type="PIRSR" id="PIRSR000445-3"/>
    </source>
</evidence>
<evidence type="ECO:0000256" key="6">
    <source>
        <dbReference type="ARBA" id="ARBA00023244"/>
    </source>
</evidence>
<feature type="binding site" evidence="9 11">
    <location>
        <position position="120"/>
    </location>
    <ligand>
        <name>substrate</name>
    </ligand>
</feature>
<dbReference type="InterPro" id="IPR015896">
    <property type="entry name" value="4pyrrol_synth_GluRdtase_dimer"/>
</dbReference>
<keyword evidence="19" id="KW-1185">Reference proteome</keyword>
<feature type="domain" description="Quinate/shikimate 5-dehydrogenase/glutamyl-tRNA reductase" evidence="16">
    <location>
        <begin position="171"/>
        <end position="306"/>
    </location>
</feature>
<dbReference type="UniPathway" id="UPA00251">
    <property type="reaction ID" value="UER00316"/>
</dbReference>
<dbReference type="PANTHER" id="PTHR43013:SF1">
    <property type="entry name" value="GLUTAMYL-TRNA REDUCTASE"/>
    <property type="match status" value="1"/>
</dbReference>
<evidence type="ECO:0000256" key="2">
    <source>
        <dbReference type="ARBA" id="ARBA00005916"/>
    </source>
</evidence>
<accession>A0A4R2BN18</accession>
<keyword evidence="4 9" id="KW-0521">NADP</keyword>
<evidence type="ECO:0000256" key="10">
    <source>
        <dbReference type="PIRSR" id="PIRSR000445-1"/>
    </source>
</evidence>
<dbReference type="SUPFAM" id="SSF69075">
    <property type="entry name" value="Glutamyl tRNA-reductase dimerization domain"/>
    <property type="match status" value="1"/>
</dbReference>
<dbReference type="SUPFAM" id="SSF69742">
    <property type="entry name" value="Glutamyl tRNA-reductase catalytic, N-terminal domain"/>
    <property type="match status" value="1"/>
</dbReference>
<dbReference type="EMBL" id="SLVV01000002">
    <property type="protein sequence ID" value="TCN27404.1"/>
    <property type="molecule type" value="Genomic_DNA"/>
</dbReference>
<evidence type="ECO:0000256" key="4">
    <source>
        <dbReference type="ARBA" id="ARBA00022857"/>
    </source>
</evidence>
<comment type="caution">
    <text evidence="18">The sequence shown here is derived from an EMBL/GenBank/DDBJ whole genome shotgun (WGS) entry which is preliminary data.</text>
</comment>
<protein>
    <recommendedName>
        <fullName evidence="8 9">Glutamyl-tRNA reductase</fullName>
        <shortName evidence="9">GluTR</shortName>
        <ecNumber evidence="3 9">1.2.1.70</ecNumber>
    </recommendedName>
</protein>
<comment type="domain">
    <text evidence="9">Possesses an unusual extended V-shaped dimeric structure with each monomer consisting of three distinct domains arranged along a curved 'spinal' alpha-helix. The N-terminal catalytic domain specifically recognizes the glutamate moiety of the substrate. The second domain is the NADPH-binding domain, and the third C-terminal domain is responsible for dimerization.</text>
</comment>
<dbReference type="RefSeq" id="WP_132002227.1">
    <property type="nucleotide sequence ID" value="NZ_JABUHM010000001.1"/>
</dbReference>
<dbReference type="GO" id="GO:0008883">
    <property type="term" value="F:glutamyl-tRNA reductase activity"/>
    <property type="evidence" value="ECO:0007669"/>
    <property type="project" value="UniProtKB-UniRule"/>
</dbReference>
<evidence type="ECO:0000256" key="3">
    <source>
        <dbReference type="ARBA" id="ARBA00012970"/>
    </source>
</evidence>
<evidence type="ECO:0000256" key="1">
    <source>
        <dbReference type="ARBA" id="ARBA00005059"/>
    </source>
</evidence>
<keyword evidence="5 9" id="KW-0560">Oxidoreductase</keyword>
<comment type="similarity">
    <text evidence="2 9 14">Belongs to the glutamyl-tRNA reductase family.</text>
</comment>
<evidence type="ECO:0000256" key="9">
    <source>
        <dbReference type="HAMAP-Rule" id="MF_00087"/>
    </source>
</evidence>
<feature type="binding site" evidence="9 11">
    <location>
        <begin position="114"/>
        <end position="116"/>
    </location>
    <ligand>
        <name>substrate</name>
    </ligand>
</feature>
<feature type="domain" description="Glutamyl-tRNA reductase N-terminal" evidence="17">
    <location>
        <begin position="6"/>
        <end position="156"/>
    </location>
</feature>
<evidence type="ECO:0000256" key="7">
    <source>
        <dbReference type="ARBA" id="ARBA00047464"/>
    </source>
</evidence>
<evidence type="ECO:0000256" key="8">
    <source>
        <dbReference type="ARBA" id="ARBA00068659"/>
    </source>
</evidence>
<sequence>MHVIAIGINHKIASVQIRESFNQDLTKRHECLKSLREIKGVKECVILNTCNRFEVYVAVECIRTGMSRVQSFLSTWFGGQAQEILDLFYKKADEEAYRHLFKVTCGLDSLVLRETQILGQIKTAFFESQQSGGTSTIFNSLFKRAIVLAKRVHTETGIGHRPVSISYAATELMKKKLPAIENKTALVLGAGETGRIAAKNLAALALRDLIIVNRTYEKAECLAQECRGRAVPFDRLKEAVIQTDIIISAIRTESPLLTKKVFLEVMKAKPTKELLVFDLSVPRSAEVGAASLEGVKMYDVDELQGVIDSNLVERARESRKIVQMIEDEISEYKLWLKTQSVIPLISALTNMSLSIHNEAMKHIENKLPSLSERERKIIRKYSKMPGNQLLSGLIIAMKELAASGDSIEKEQLFDIFATIFSTNMPFEKHDERIIVEESRNFLHSHLVKS</sequence>
<dbReference type="Gene3D" id="3.30.460.30">
    <property type="entry name" value="Glutamyl-tRNA reductase, N-terminal domain"/>
    <property type="match status" value="1"/>
</dbReference>
<organism evidence="18 19">
    <name type="scientific">Mesobacillus foraminis</name>
    <dbReference type="NCBI Taxonomy" id="279826"/>
    <lineage>
        <taxon>Bacteria</taxon>
        <taxon>Bacillati</taxon>
        <taxon>Bacillota</taxon>
        <taxon>Bacilli</taxon>
        <taxon>Bacillales</taxon>
        <taxon>Bacillaceae</taxon>
        <taxon>Mesobacillus</taxon>
    </lineage>
</organism>
<dbReference type="PANTHER" id="PTHR43013">
    <property type="entry name" value="GLUTAMYL-TRNA REDUCTASE"/>
    <property type="match status" value="1"/>
</dbReference>
<dbReference type="PIRSF" id="PIRSF000445">
    <property type="entry name" value="4pyrrol_synth_GluRdtase"/>
    <property type="match status" value="1"/>
</dbReference>
<feature type="binding site" evidence="9 11">
    <location>
        <begin position="49"/>
        <end position="52"/>
    </location>
    <ligand>
        <name>substrate</name>
    </ligand>
</feature>
<dbReference type="FunFam" id="3.30.460.30:FF:000001">
    <property type="entry name" value="Glutamyl-tRNA reductase"/>
    <property type="match status" value="1"/>
</dbReference>
<evidence type="ECO:0000256" key="13">
    <source>
        <dbReference type="PIRSR" id="PIRSR000445-4"/>
    </source>
</evidence>
<dbReference type="InterPro" id="IPR006151">
    <property type="entry name" value="Shikm_DH/Glu-tRNA_Rdtase"/>
</dbReference>
<dbReference type="InterPro" id="IPR036453">
    <property type="entry name" value="GluRdtase_dimer_dom_sf"/>
</dbReference>
<dbReference type="FunFam" id="3.40.50.720:FF:000031">
    <property type="entry name" value="Glutamyl-tRNA reductase"/>
    <property type="match status" value="1"/>
</dbReference>
<feature type="active site" description="Nucleophile" evidence="9 10">
    <location>
        <position position="50"/>
    </location>
</feature>
<evidence type="ECO:0000256" key="11">
    <source>
        <dbReference type="PIRSR" id="PIRSR000445-2"/>
    </source>
</evidence>
<evidence type="ECO:0000256" key="14">
    <source>
        <dbReference type="RuleBase" id="RU000584"/>
    </source>
</evidence>
<dbReference type="InterPro" id="IPR036343">
    <property type="entry name" value="GluRdtase_N_sf"/>
</dbReference>
<feature type="binding site" evidence="9 11">
    <location>
        <position position="109"/>
    </location>
    <ligand>
        <name>substrate</name>
    </ligand>
</feature>
<reference evidence="18 19" key="1">
    <citation type="journal article" date="2015" name="Stand. Genomic Sci.">
        <title>Genomic Encyclopedia of Bacterial and Archaeal Type Strains, Phase III: the genomes of soil and plant-associated and newly described type strains.</title>
        <authorList>
            <person name="Whitman W.B."/>
            <person name="Woyke T."/>
            <person name="Klenk H.P."/>
            <person name="Zhou Y."/>
            <person name="Lilburn T.G."/>
            <person name="Beck B.J."/>
            <person name="De Vos P."/>
            <person name="Vandamme P."/>
            <person name="Eisen J.A."/>
            <person name="Garrity G."/>
            <person name="Hugenholtz P."/>
            <person name="Kyrpides N.C."/>
        </authorList>
    </citation>
    <scope>NUCLEOTIDE SEQUENCE [LARGE SCALE GENOMIC DNA]</scope>
    <source>
        <strain evidence="18 19">CV53</strain>
    </source>
</reference>
<evidence type="ECO:0000259" key="16">
    <source>
        <dbReference type="Pfam" id="PF01488"/>
    </source>
</evidence>
<dbReference type="AlphaFoldDB" id="A0A4R2BN18"/>
<dbReference type="GO" id="GO:0019353">
    <property type="term" value="P:protoporphyrinogen IX biosynthetic process from glutamate"/>
    <property type="evidence" value="ECO:0007669"/>
    <property type="project" value="TreeGrafter"/>
</dbReference>
<gene>
    <name evidence="9" type="primary">hemA</name>
    <name evidence="18" type="ORF">EV146_102354</name>
</gene>
<dbReference type="NCBIfam" id="TIGR01035">
    <property type="entry name" value="hemA"/>
    <property type="match status" value="1"/>
</dbReference>
<feature type="domain" description="Tetrapyrrole biosynthesis glutamyl-tRNA reductase dimerisation" evidence="15">
    <location>
        <begin position="323"/>
        <end position="420"/>
    </location>
</feature>
<evidence type="ECO:0000313" key="18">
    <source>
        <dbReference type="EMBL" id="TCN27404.1"/>
    </source>
</evidence>
<dbReference type="InterPro" id="IPR036291">
    <property type="entry name" value="NAD(P)-bd_dom_sf"/>
</dbReference>
<name>A0A4R2BN18_9BACI</name>
<proteinExistence type="inferred from homology"/>
<evidence type="ECO:0000313" key="19">
    <source>
        <dbReference type="Proteomes" id="UP000295689"/>
    </source>
</evidence>
<comment type="function">
    <text evidence="9">Catalyzes the NADPH-dependent reduction of glutamyl-tRNA(Glu) to glutamate 1-semialdehyde (GSA).</text>
</comment>
<comment type="catalytic activity">
    <reaction evidence="7 9 14">
        <text>(S)-4-amino-5-oxopentanoate + tRNA(Glu) + NADP(+) = L-glutamyl-tRNA(Glu) + NADPH + H(+)</text>
        <dbReference type="Rhea" id="RHEA:12344"/>
        <dbReference type="Rhea" id="RHEA-COMP:9663"/>
        <dbReference type="Rhea" id="RHEA-COMP:9680"/>
        <dbReference type="ChEBI" id="CHEBI:15378"/>
        <dbReference type="ChEBI" id="CHEBI:57501"/>
        <dbReference type="ChEBI" id="CHEBI:57783"/>
        <dbReference type="ChEBI" id="CHEBI:58349"/>
        <dbReference type="ChEBI" id="CHEBI:78442"/>
        <dbReference type="ChEBI" id="CHEBI:78520"/>
        <dbReference type="EC" id="1.2.1.70"/>
    </reaction>
</comment>
<evidence type="ECO:0000259" key="15">
    <source>
        <dbReference type="Pfam" id="PF00745"/>
    </source>
</evidence>
<dbReference type="Gene3D" id="3.40.50.720">
    <property type="entry name" value="NAD(P)-binding Rossmann-like Domain"/>
    <property type="match status" value="1"/>
</dbReference>
<dbReference type="Pfam" id="PF01488">
    <property type="entry name" value="Shikimate_DH"/>
    <property type="match status" value="1"/>
</dbReference>
<dbReference type="InterPro" id="IPR000343">
    <property type="entry name" value="4pyrrol_synth_GluRdtase"/>
</dbReference>